<dbReference type="Gene3D" id="3.40.50.1820">
    <property type="entry name" value="alpha/beta hydrolase"/>
    <property type="match status" value="1"/>
</dbReference>
<organism evidence="3 4">
    <name type="scientific">Ceratopteris richardii</name>
    <name type="common">Triangle waterfern</name>
    <dbReference type="NCBI Taxonomy" id="49495"/>
    <lineage>
        <taxon>Eukaryota</taxon>
        <taxon>Viridiplantae</taxon>
        <taxon>Streptophyta</taxon>
        <taxon>Embryophyta</taxon>
        <taxon>Tracheophyta</taxon>
        <taxon>Polypodiopsida</taxon>
        <taxon>Polypodiidae</taxon>
        <taxon>Polypodiales</taxon>
        <taxon>Pteridineae</taxon>
        <taxon>Pteridaceae</taxon>
        <taxon>Parkerioideae</taxon>
        <taxon>Ceratopteris</taxon>
    </lineage>
</organism>
<evidence type="ECO:0000256" key="1">
    <source>
        <dbReference type="ARBA" id="ARBA00007949"/>
    </source>
</evidence>
<gene>
    <name evidence="3" type="ORF">KP509_33G027000</name>
</gene>
<name>A0A8T2QMM3_CERRI</name>
<dbReference type="PANTHER" id="PTHR12482">
    <property type="entry name" value="LIPASE ROG1-RELATED-RELATED"/>
    <property type="match status" value="1"/>
</dbReference>
<dbReference type="InterPro" id="IPR044294">
    <property type="entry name" value="Lipase-like"/>
</dbReference>
<dbReference type="EMBL" id="CM035438">
    <property type="protein sequence ID" value="KAH7285412.1"/>
    <property type="molecule type" value="Genomic_DNA"/>
</dbReference>
<dbReference type="SUPFAM" id="SSF53474">
    <property type="entry name" value="alpha/beta-Hydrolases"/>
    <property type="match status" value="1"/>
</dbReference>
<reference evidence="3" key="1">
    <citation type="submission" date="2021-08" db="EMBL/GenBank/DDBJ databases">
        <title>WGS assembly of Ceratopteris richardii.</title>
        <authorList>
            <person name="Marchant D.B."/>
            <person name="Chen G."/>
            <person name="Jenkins J."/>
            <person name="Shu S."/>
            <person name="Leebens-Mack J."/>
            <person name="Grimwood J."/>
            <person name="Schmutz J."/>
            <person name="Soltis P."/>
            <person name="Soltis D."/>
            <person name="Chen Z.-H."/>
        </authorList>
    </citation>
    <scope>NUCLEOTIDE SEQUENCE</scope>
    <source>
        <strain evidence="3">Whitten #5841</strain>
        <tissue evidence="3">Leaf</tissue>
    </source>
</reference>
<dbReference type="InterPro" id="IPR029058">
    <property type="entry name" value="AB_hydrolase_fold"/>
</dbReference>
<dbReference type="PANTHER" id="PTHR12482:SF5">
    <property type="entry name" value="DUF676 DOMAIN-CONTAINING PROTEIN"/>
    <property type="match status" value="1"/>
</dbReference>
<protein>
    <recommendedName>
        <fullName evidence="2">DUF676 domain-containing protein</fullName>
    </recommendedName>
</protein>
<dbReference type="InterPro" id="IPR022122">
    <property type="entry name" value="DUF3657"/>
</dbReference>
<proteinExistence type="inferred from homology"/>
<evidence type="ECO:0000313" key="3">
    <source>
        <dbReference type="EMBL" id="KAH7285412.1"/>
    </source>
</evidence>
<dbReference type="Pfam" id="PF05057">
    <property type="entry name" value="DUF676"/>
    <property type="match status" value="1"/>
</dbReference>
<dbReference type="OMA" id="IWALDRK"/>
<dbReference type="OrthoDB" id="273452at2759"/>
<comment type="caution">
    <text evidence="3">The sequence shown here is derived from an EMBL/GenBank/DDBJ whole genome shotgun (WGS) entry which is preliminary data.</text>
</comment>
<dbReference type="InterPro" id="IPR007751">
    <property type="entry name" value="DUF676_lipase-like"/>
</dbReference>
<dbReference type="Proteomes" id="UP000825935">
    <property type="component" value="Chromosome 33"/>
</dbReference>
<accession>A0A8T2QMM3</accession>
<sequence>MSAEAVLEVAVYMHRFHNLDLFQQGWYQIKVTSSWEGSDDIPGVPSRVVQYEAPDVMDDSTAIWQINDGDHSFSTRPFRIKYARQDVHLAVMISFNLSLRNIELLLLNAVIIRFELLHAPIDLVVSSSNSSLQYSSCANHDFRIPPKALLGLHAYCPVHFDTWHMVLIDVTMHCVLLKVNSGSPNDISLEEENNGNHELPDGFLKVSLESELEPRDISLLKALHASSQILKHELELLGSAIKQHVPLDVKNHSSVESVLSKLNHDIRDKHFSLELEKGRHPSDKNWSSFIADSLKLSEHVESTEDLQPQPSCSISRLELLEAFNALGGDLLVLWNLFLKFHRLHRVLLVDCLKGVWAEERSTEWSMWLIHCKMDLLSNANRKDLDSLSHNMQLLSKPVVKKPMEEACVISASRADLHRRTLEQIKINSRSVQDMQIFGMPSLLPVLIVESHTIPIERIGSNTQPSSKQLGSGTSLLLEKSGNLLKVTSKGPGKILRVVVFVHGFQGHHLDLRLVRNQWLLIDPNIEYLMSEINEDRTTSDFRELGHNLAEEVASFMKTKFGSFLKKATYSNCRLSFVGHSIGNIIIRSALNDPLMKPFLEYLHTYLSISGPHLGYLYSSNTLFNSGLWLLKKLKASPCMHQLTFTDETNIQDCFLFKLSEEKTFEYFQNILLLSSPQDRYVPYHSARVEMCQAAARDSKRGSAYTSMHRNCMEQILKPSIVERTFVKCDVNFNTSLQARTLNNLIGRTAHIEFLETDTFLRFLMWAFPKYFS</sequence>
<comment type="similarity">
    <text evidence="1">Belongs to the FAM135 family.</text>
</comment>
<evidence type="ECO:0000313" key="4">
    <source>
        <dbReference type="Proteomes" id="UP000825935"/>
    </source>
</evidence>
<evidence type="ECO:0000259" key="2">
    <source>
        <dbReference type="Pfam" id="PF05057"/>
    </source>
</evidence>
<dbReference type="Pfam" id="PF12394">
    <property type="entry name" value="DUF3657"/>
    <property type="match status" value="1"/>
</dbReference>
<feature type="domain" description="DUF676" evidence="2">
    <location>
        <begin position="496"/>
        <end position="692"/>
    </location>
</feature>
<keyword evidence="4" id="KW-1185">Reference proteome</keyword>
<dbReference type="AlphaFoldDB" id="A0A8T2QMM3"/>